<reference evidence="2" key="1">
    <citation type="submission" date="2017-02" db="UniProtKB">
        <authorList>
            <consortium name="WormBaseParasite"/>
        </authorList>
    </citation>
    <scope>IDENTIFICATION</scope>
</reference>
<dbReference type="WBParaSite" id="ALUE_0000555701-mRNA-1">
    <property type="protein sequence ID" value="ALUE_0000555701-mRNA-1"/>
    <property type="gene ID" value="ALUE_0000555701"/>
</dbReference>
<keyword evidence="1" id="KW-1185">Reference proteome</keyword>
<dbReference type="Proteomes" id="UP000036681">
    <property type="component" value="Unplaced"/>
</dbReference>
<organism evidence="1 2">
    <name type="scientific">Ascaris lumbricoides</name>
    <name type="common">Giant roundworm</name>
    <dbReference type="NCBI Taxonomy" id="6252"/>
    <lineage>
        <taxon>Eukaryota</taxon>
        <taxon>Metazoa</taxon>
        <taxon>Ecdysozoa</taxon>
        <taxon>Nematoda</taxon>
        <taxon>Chromadorea</taxon>
        <taxon>Rhabditida</taxon>
        <taxon>Spirurina</taxon>
        <taxon>Ascaridomorpha</taxon>
        <taxon>Ascaridoidea</taxon>
        <taxon>Ascarididae</taxon>
        <taxon>Ascaris</taxon>
    </lineage>
</organism>
<accession>A0A0M3HSR5</accession>
<proteinExistence type="predicted"/>
<evidence type="ECO:0000313" key="2">
    <source>
        <dbReference type="WBParaSite" id="ALUE_0000555701-mRNA-1"/>
    </source>
</evidence>
<name>A0A0M3HSR5_ASCLU</name>
<evidence type="ECO:0000313" key="1">
    <source>
        <dbReference type="Proteomes" id="UP000036681"/>
    </source>
</evidence>
<protein>
    <submittedName>
        <fullName evidence="2">DUF1565 domain-containing protein</fullName>
    </submittedName>
</protein>
<dbReference type="AlphaFoldDB" id="A0A0M3HSR5"/>
<sequence length="126" mass="13066">MKCPSLAIAPSSDAQTLVKVGGQKVGEQCAAEETIEDAAARIVARIVITTSASTRTIHLSGTSSTTPASTHTDLETQPAVDYYTQYARANARSTVLLESGVFVRSVHGSGSPALESYDGRGANAPI</sequence>